<comment type="similarity">
    <text evidence="2">Belongs to the SNF2/RAD54 helicase family.</text>
</comment>
<feature type="domain" description="Helicase ATP-binding" evidence="12">
    <location>
        <begin position="606"/>
        <end position="774"/>
    </location>
</feature>
<dbReference type="EC" id="3.6.4.12" evidence="3"/>
<evidence type="ECO:0000313" key="15">
    <source>
        <dbReference type="Proteomes" id="UP000779574"/>
    </source>
</evidence>
<protein>
    <recommendedName>
        <fullName evidence="3">DNA helicase</fullName>
        <ecNumber evidence="3">3.6.4.12</ecNumber>
    </recommendedName>
</protein>
<dbReference type="EMBL" id="JAHFXF010000731">
    <property type="protein sequence ID" value="KAG9683223.1"/>
    <property type="molecule type" value="Genomic_DNA"/>
</dbReference>
<feature type="domain" description="Helicase C-terminal" evidence="13">
    <location>
        <begin position="964"/>
        <end position="1121"/>
    </location>
</feature>
<dbReference type="GO" id="GO:0003677">
    <property type="term" value="F:DNA binding"/>
    <property type="evidence" value="ECO:0007669"/>
    <property type="project" value="UniProtKB-KW"/>
</dbReference>
<reference evidence="14" key="2">
    <citation type="submission" date="2021-08" db="EMBL/GenBank/DDBJ databases">
        <authorList>
            <person name="Gostincar C."/>
            <person name="Sun X."/>
            <person name="Song Z."/>
            <person name="Gunde-Cimerman N."/>
        </authorList>
    </citation>
    <scope>NUCLEOTIDE SEQUENCE</scope>
    <source>
        <strain evidence="14">EXF-9911</strain>
    </source>
</reference>
<keyword evidence="9" id="KW-0238">DNA-binding</keyword>
<keyword evidence="8" id="KW-0156">Chromatin regulator</keyword>
<dbReference type="AlphaFoldDB" id="A0A9P8E8M8"/>
<dbReference type="GO" id="GO:0140658">
    <property type="term" value="F:ATP-dependent chromatin remodeler activity"/>
    <property type="evidence" value="ECO:0007669"/>
    <property type="project" value="UniProtKB-ARBA"/>
</dbReference>
<evidence type="ECO:0000256" key="9">
    <source>
        <dbReference type="ARBA" id="ARBA00023125"/>
    </source>
</evidence>
<evidence type="ECO:0000256" key="8">
    <source>
        <dbReference type="ARBA" id="ARBA00022853"/>
    </source>
</evidence>
<feature type="non-terminal residue" evidence="14">
    <location>
        <position position="1205"/>
    </location>
</feature>
<dbReference type="InterPro" id="IPR038718">
    <property type="entry name" value="SNF2-like_sf"/>
</dbReference>
<evidence type="ECO:0000256" key="1">
    <source>
        <dbReference type="ARBA" id="ARBA00004123"/>
    </source>
</evidence>
<dbReference type="Gene3D" id="3.40.50.10810">
    <property type="entry name" value="Tandem AAA-ATPase domain"/>
    <property type="match status" value="1"/>
</dbReference>
<feature type="compositionally biased region" description="Polar residues" evidence="11">
    <location>
        <begin position="90"/>
        <end position="99"/>
    </location>
</feature>
<evidence type="ECO:0000256" key="11">
    <source>
        <dbReference type="SAM" id="MobiDB-lite"/>
    </source>
</evidence>
<sequence length="1205" mass="133731">MDNDPIMSSPAVKRQKTAGGFRPAGRRPQTQTQTNTSATTPTQILSRPPPPPQAGLTFANLMANLTADSQSSYHTQPTQPLPTAHKRSHSSTPTVQVARSSPAPVPESPLPQPRPQTTFGTRFAPPGTAFRRPPGVPQPRPVPLINIDDDDDFVDPPVDRSSDTEGPATQSAIIPTAFTKGGRNLDSSPNRVQESPKSSAEKFKNLTSSFAYNAGGMESAYGGVSRNKPQPQQRQHAPSRAQPVDDMSINDIFEVADQKKVERMQLVLPGRSIRVLYQTLQDCHRNFDDAVDKVIRQEEHGGNMDVVDLTSSDIESNAAKPSAQPRPAAKQQVKAPTRTIADKYSTKPKPTATTASSDATKPRRRLMQGRKNPGSPIGSPSPTRPVEAAPKKRAVIIDSDDSDAGSGKESSEEDTSDFDGRLLKFFNTCSAQDLADMSNEKLEVAQFILSKKPFRSLDAIRNISDAAPLKSGKKSTKKAIGDKVLDVCEEMYRGYEAVDELVEKCDNLGKPIADTMKQWGIDIAAAAKDGELALTSLEDTQHDSGMGTPASSTGVLDNDDDDDDIVKPKTSRPNKLKKNIFLKQPANMSTDLVMKDYQLFGLNWLNLLWSKKLSCILADDMGLGKTCQVIAFLARLKQTEVPGVHLVVVPGSTLENWIRELNRFCPALNVAPYYGSQAEREEQRYDYGSRLDEIDVIVTTYETAVGKYDTDFLRKTVRPVVCVFDEGHALKNSQSKRHQQLMRIPAEFRLLLTGTPLQNNLQELASLLSFILPSLFNSRREDLDSIFKYKATTKDADHAALLSAQRIARARSMMTPFILRRKKQQVLKHMPAKHRRVEYCDMLPEQRDIYNEMVKQAVDARTQPKKGGAKAAKTAQEMTALRFAALHPLLLRRKYSDKELEKLAKALQRSEEYGDNKPELIWRMLTEQTKGGDFGMHRFCLEHDFLNKYILRNNEWMNSGKVNKLQELLEGYIKNGDRTLIFSQFTTMMDILEAVLETLSIKFMRLDGSTPMATRQDIIDQFTTDTSIPVFMLSTKAGGAGINLACANKVIILDSGFNPQDDIQAENRAHRVGQTRDVEVVRLVTRGTIEEQIHALGESKLALDDRVAGAAEDAAAEKKLEADAALAVEDMFFKHLEEEKKDGHPKTEDKDAIDAMDIKGEDTASAKSKDLRDEFRNGLKNAGLDIKEEKDVKKEADVKEETDVQ</sequence>
<dbReference type="InterPro" id="IPR014001">
    <property type="entry name" value="Helicase_ATP-bd"/>
</dbReference>
<gene>
    <name evidence="14" type="ORF">KCU76_g13247</name>
</gene>
<feature type="compositionally biased region" description="Low complexity" evidence="11">
    <location>
        <begin position="29"/>
        <end position="43"/>
    </location>
</feature>
<dbReference type="PROSITE" id="PS51192">
    <property type="entry name" value="HELICASE_ATP_BIND_1"/>
    <property type="match status" value="1"/>
</dbReference>
<feature type="region of interest" description="Disordered" evidence="11">
    <location>
        <begin position="1137"/>
        <end position="1173"/>
    </location>
</feature>
<dbReference type="SUPFAM" id="SSF52540">
    <property type="entry name" value="P-loop containing nucleoside triphosphate hydrolases"/>
    <property type="match status" value="2"/>
</dbReference>
<keyword evidence="10" id="KW-0539">Nucleus</keyword>
<dbReference type="InterPro" id="IPR000330">
    <property type="entry name" value="SNF2_N"/>
</dbReference>
<evidence type="ECO:0000256" key="4">
    <source>
        <dbReference type="ARBA" id="ARBA00022741"/>
    </source>
</evidence>
<dbReference type="CDD" id="cd18793">
    <property type="entry name" value="SF2_C_SNF"/>
    <property type="match status" value="1"/>
</dbReference>
<evidence type="ECO:0000256" key="2">
    <source>
        <dbReference type="ARBA" id="ARBA00007025"/>
    </source>
</evidence>
<feature type="region of interest" description="Disordered" evidence="11">
    <location>
        <begin position="316"/>
        <end position="416"/>
    </location>
</feature>
<reference evidence="14" key="1">
    <citation type="journal article" date="2021" name="J Fungi (Basel)">
        <title>Virulence traits and population genomics of the black yeast Aureobasidium melanogenum.</title>
        <authorList>
            <person name="Cernosa A."/>
            <person name="Sun X."/>
            <person name="Gostincar C."/>
            <person name="Fang C."/>
            <person name="Gunde-Cimerman N."/>
            <person name="Song Z."/>
        </authorList>
    </citation>
    <scope>NUCLEOTIDE SEQUENCE</scope>
    <source>
        <strain evidence="14">EXF-9911</strain>
    </source>
</reference>
<dbReference type="SMART" id="SM00490">
    <property type="entry name" value="HELICc"/>
    <property type="match status" value="1"/>
</dbReference>
<dbReference type="FunFam" id="3.40.50.10810:FF:000014">
    <property type="entry name" value="SWI/SNF-related matrix-associated actin-dependent regulator of chromatin subfamily A containing DEAD/H box 1"/>
    <property type="match status" value="1"/>
</dbReference>
<name>A0A9P8E8M8_AURME</name>
<evidence type="ECO:0000256" key="3">
    <source>
        <dbReference type="ARBA" id="ARBA00012551"/>
    </source>
</evidence>
<dbReference type="InterPro" id="IPR001650">
    <property type="entry name" value="Helicase_C-like"/>
</dbReference>
<dbReference type="Proteomes" id="UP000779574">
    <property type="component" value="Unassembled WGS sequence"/>
</dbReference>
<evidence type="ECO:0000313" key="14">
    <source>
        <dbReference type="EMBL" id="KAG9683223.1"/>
    </source>
</evidence>
<feature type="compositionally biased region" description="Polar residues" evidence="11">
    <location>
        <begin position="66"/>
        <end position="78"/>
    </location>
</feature>
<dbReference type="Pfam" id="PF00176">
    <property type="entry name" value="SNF2-rel_dom"/>
    <property type="match status" value="1"/>
</dbReference>
<evidence type="ECO:0000256" key="6">
    <source>
        <dbReference type="ARBA" id="ARBA00022806"/>
    </source>
</evidence>
<dbReference type="GO" id="GO:0003678">
    <property type="term" value="F:DNA helicase activity"/>
    <property type="evidence" value="ECO:0007669"/>
    <property type="project" value="UniProtKB-EC"/>
</dbReference>
<feature type="region of interest" description="Disordered" evidence="11">
    <location>
        <begin position="220"/>
        <end position="243"/>
    </location>
</feature>
<dbReference type="Pfam" id="PF00271">
    <property type="entry name" value="Helicase_C"/>
    <property type="match status" value="1"/>
</dbReference>
<dbReference type="GO" id="GO:0016787">
    <property type="term" value="F:hydrolase activity"/>
    <property type="evidence" value="ECO:0007669"/>
    <property type="project" value="UniProtKB-KW"/>
</dbReference>
<organism evidence="14 15">
    <name type="scientific">Aureobasidium melanogenum</name>
    <name type="common">Aureobasidium pullulans var. melanogenum</name>
    <dbReference type="NCBI Taxonomy" id="46634"/>
    <lineage>
        <taxon>Eukaryota</taxon>
        <taxon>Fungi</taxon>
        <taxon>Dikarya</taxon>
        <taxon>Ascomycota</taxon>
        <taxon>Pezizomycotina</taxon>
        <taxon>Dothideomycetes</taxon>
        <taxon>Dothideomycetidae</taxon>
        <taxon>Dothideales</taxon>
        <taxon>Saccotheciaceae</taxon>
        <taxon>Aureobasidium</taxon>
    </lineage>
</organism>
<dbReference type="Gene3D" id="3.40.50.300">
    <property type="entry name" value="P-loop containing nucleotide triphosphate hydrolases"/>
    <property type="match status" value="1"/>
</dbReference>
<feature type="region of interest" description="Disordered" evidence="11">
    <location>
        <begin position="539"/>
        <end position="569"/>
    </location>
</feature>
<feature type="compositionally biased region" description="Pro residues" evidence="11">
    <location>
        <begin position="103"/>
        <end position="114"/>
    </location>
</feature>
<dbReference type="GO" id="GO:0005694">
    <property type="term" value="C:chromosome"/>
    <property type="evidence" value="ECO:0007669"/>
    <property type="project" value="UniProtKB-ARBA"/>
</dbReference>
<dbReference type="GO" id="GO:0005634">
    <property type="term" value="C:nucleus"/>
    <property type="evidence" value="ECO:0007669"/>
    <property type="project" value="UniProtKB-SubCell"/>
</dbReference>
<evidence type="ECO:0000256" key="7">
    <source>
        <dbReference type="ARBA" id="ARBA00022840"/>
    </source>
</evidence>
<dbReference type="PANTHER" id="PTHR10799">
    <property type="entry name" value="SNF2/RAD54 HELICASE FAMILY"/>
    <property type="match status" value="1"/>
</dbReference>
<feature type="region of interest" description="Disordered" evidence="11">
    <location>
        <begin position="1186"/>
        <end position="1205"/>
    </location>
</feature>
<dbReference type="InterPro" id="IPR049730">
    <property type="entry name" value="SNF2/RAD54-like_C"/>
</dbReference>
<keyword evidence="6" id="KW-0347">Helicase</keyword>
<comment type="caution">
    <text evidence="14">The sequence shown here is derived from an EMBL/GenBank/DDBJ whole genome shotgun (WGS) entry which is preliminary data.</text>
</comment>
<feature type="compositionally biased region" description="Polar residues" evidence="11">
    <location>
        <begin position="185"/>
        <end position="198"/>
    </location>
</feature>
<comment type="subcellular location">
    <subcellularLocation>
        <location evidence="1">Nucleus</location>
    </subcellularLocation>
</comment>
<feature type="compositionally biased region" description="Polar residues" evidence="11">
    <location>
        <begin position="227"/>
        <end position="236"/>
    </location>
</feature>
<evidence type="ECO:0000256" key="10">
    <source>
        <dbReference type="ARBA" id="ARBA00023242"/>
    </source>
</evidence>
<dbReference type="OrthoDB" id="5857104at2759"/>
<evidence type="ECO:0000259" key="12">
    <source>
        <dbReference type="PROSITE" id="PS51192"/>
    </source>
</evidence>
<keyword evidence="5" id="KW-0378">Hydrolase</keyword>
<dbReference type="GO" id="GO:0005524">
    <property type="term" value="F:ATP binding"/>
    <property type="evidence" value="ECO:0007669"/>
    <property type="project" value="UniProtKB-KW"/>
</dbReference>
<dbReference type="InterPro" id="IPR027417">
    <property type="entry name" value="P-loop_NTPase"/>
</dbReference>
<keyword evidence="7" id="KW-0067">ATP-binding</keyword>
<proteinExistence type="inferred from homology"/>
<dbReference type="PROSITE" id="PS51194">
    <property type="entry name" value="HELICASE_CTER"/>
    <property type="match status" value="1"/>
</dbReference>
<feature type="region of interest" description="Disordered" evidence="11">
    <location>
        <begin position="1"/>
        <end position="200"/>
    </location>
</feature>
<evidence type="ECO:0000259" key="13">
    <source>
        <dbReference type="PROSITE" id="PS51194"/>
    </source>
</evidence>
<evidence type="ECO:0000256" key="5">
    <source>
        <dbReference type="ARBA" id="ARBA00022801"/>
    </source>
</evidence>
<keyword evidence="4" id="KW-0547">Nucleotide-binding</keyword>
<dbReference type="SMART" id="SM00487">
    <property type="entry name" value="DEXDc"/>
    <property type="match status" value="1"/>
</dbReference>
<accession>A0A9P8E8M8</accession>